<dbReference type="AlphaFoldDB" id="A0A1X7JX52"/>
<evidence type="ECO:0000256" key="6">
    <source>
        <dbReference type="ARBA" id="ARBA00023049"/>
    </source>
</evidence>
<dbReference type="GO" id="GO:0008237">
    <property type="term" value="F:metallopeptidase activity"/>
    <property type="evidence" value="ECO:0007669"/>
    <property type="project" value="UniProtKB-KW"/>
</dbReference>
<dbReference type="PROSITE" id="PS00758">
    <property type="entry name" value="ARGE_DAPE_CPG2_1"/>
    <property type="match status" value="1"/>
</dbReference>
<dbReference type="PIRSF" id="PIRSF037215">
    <property type="entry name" value="Peptidase_M20B"/>
    <property type="match status" value="1"/>
</dbReference>
<keyword evidence="6 7" id="KW-0482">Metalloprotease</keyword>
<keyword evidence="12" id="KW-1185">Reference proteome</keyword>
<dbReference type="PROSITE" id="PS00759">
    <property type="entry name" value="ARGE_DAPE_CPG2_2"/>
    <property type="match status" value="1"/>
</dbReference>
<dbReference type="InterPro" id="IPR011650">
    <property type="entry name" value="Peptidase_M20_dimer"/>
</dbReference>
<gene>
    <name evidence="7" type="primary">pepT</name>
    <name evidence="11" type="ORF">SAMN06275492_1188</name>
</gene>
<evidence type="ECO:0000256" key="9">
    <source>
        <dbReference type="PIRSR" id="PIRSR037215-2"/>
    </source>
</evidence>
<evidence type="ECO:0000259" key="10">
    <source>
        <dbReference type="Pfam" id="PF07687"/>
    </source>
</evidence>
<evidence type="ECO:0000256" key="8">
    <source>
        <dbReference type="PIRSR" id="PIRSR037215-1"/>
    </source>
</evidence>
<dbReference type="GO" id="GO:0008270">
    <property type="term" value="F:zinc ion binding"/>
    <property type="evidence" value="ECO:0007669"/>
    <property type="project" value="UniProtKB-UniRule"/>
</dbReference>
<evidence type="ECO:0000256" key="7">
    <source>
        <dbReference type="HAMAP-Rule" id="MF_00550"/>
    </source>
</evidence>
<reference evidence="12" key="1">
    <citation type="submission" date="2017-04" db="EMBL/GenBank/DDBJ databases">
        <authorList>
            <person name="Varghese N."/>
            <person name="Submissions S."/>
        </authorList>
    </citation>
    <scope>NUCLEOTIDE SEQUENCE [LARGE SCALE GENOMIC DNA]</scope>
    <source>
        <strain evidence="12">USBA 82</strain>
    </source>
</reference>
<dbReference type="RefSeq" id="WP_085544815.1">
    <property type="nucleotide sequence ID" value="NZ_FXBB01000018.1"/>
</dbReference>
<keyword evidence="7" id="KW-0963">Cytoplasm</keyword>
<feature type="binding site" evidence="7 9">
    <location>
        <position position="76"/>
    </location>
    <ligand>
        <name>Zn(2+)</name>
        <dbReference type="ChEBI" id="CHEBI:29105"/>
        <label>1</label>
    </ligand>
</feature>
<comment type="catalytic activity">
    <reaction evidence="7">
        <text>Release of the N-terminal residue from a tripeptide.</text>
        <dbReference type="EC" id="3.4.11.4"/>
    </reaction>
</comment>
<comment type="subcellular location">
    <subcellularLocation>
        <location evidence="7">Cytoplasm</location>
    </subcellularLocation>
</comment>
<comment type="similarity">
    <text evidence="1 7">Belongs to the peptidase M20B family.</text>
</comment>
<comment type="cofactor">
    <cofactor evidence="7 9">
        <name>Zn(2+)</name>
        <dbReference type="ChEBI" id="CHEBI:29105"/>
    </cofactor>
    <text evidence="7 9">Binds 2 Zn(2+) ions per subunit.</text>
</comment>
<evidence type="ECO:0000313" key="12">
    <source>
        <dbReference type="Proteomes" id="UP000193355"/>
    </source>
</evidence>
<dbReference type="HAMAP" id="MF_00550">
    <property type="entry name" value="Aminopeptidase_M20"/>
    <property type="match status" value="1"/>
</dbReference>
<feature type="active site" description="Proton acceptor" evidence="7 8">
    <location>
        <position position="173"/>
    </location>
</feature>
<dbReference type="InterPro" id="IPR002933">
    <property type="entry name" value="Peptidase_M20"/>
</dbReference>
<accession>A0A1X7JX52</accession>
<feature type="domain" description="Peptidase M20 dimerisation" evidence="10">
    <location>
        <begin position="206"/>
        <end position="304"/>
    </location>
</feature>
<dbReference type="CDD" id="cd03892">
    <property type="entry name" value="M20_peptT"/>
    <property type="match status" value="1"/>
</dbReference>
<evidence type="ECO:0000256" key="4">
    <source>
        <dbReference type="ARBA" id="ARBA00022801"/>
    </source>
</evidence>
<proteinExistence type="inferred from homology"/>
<name>A0A1X7JX52_9BACT</name>
<dbReference type="EMBL" id="FXBB01000018">
    <property type="protein sequence ID" value="SMG33050.1"/>
    <property type="molecule type" value="Genomic_DNA"/>
</dbReference>
<feature type="active site" evidence="7 8">
    <location>
        <position position="78"/>
    </location>
</feature>
<dbReference type="OrthoDB" id="9804934at2"/>
<dbReference type="GO" id="GO:0006508">
    <property type="term" value="P:proteolysis"/>
    <property type="evidence" value="ECO:0007669"/>
    <property type="project" value="UniProtKB-UniRule"/>
</dbReference>
<dbReference type="GO" id="GO:0005829">
    <property type="term" value="C:cytosol"/>
    <property type="evidence" value="ECO:0007669"/>
    <property type="project" value="TreeGrafter"/>
</dbReference>
<feature type="binding site" evidence="7 9">
    <location>
        <position position="139"/>
    </location>
    <ligand>
        <name>Zn(2+)</name>
        <dbReference type="ChEBI" id="CHEBI:29105"/>
        <label>2</label>
    </ligand>
</feature>
<dbReference type="SUPFAM" id="SSF53187">
    <property type="entry name" value="Zn-dependent exopeptidases"/>
    <property type="match status" value="1"/>
</dbReference>
<keyword evidence="5 7" id="KW-0862">Zinc</keyword>
<dbReference type="Gene3D" id="3.40.630.10">
    <property type="entry name" value="Zn peptidases"/>
    <property type="match status" value="1"/>
</dbReference>
<dbReference type="Proteomes" id="UP000193355">
    <property type="component" value="Unassembled WGS sequence"/>
</dbReference>
<dbReference type="NCBIfam" id="NF003976">
    <property type="entry name" value="PRK05469.1"/>
    <property type="match status" value="1"/>
</dbReference>
<dbReference type="InterPro" id="IPR010161">
    <property type="entry name" value="Peptidase_M20B"/>
</dbReference>
<evidence type="ECO:0000256" key="3">
    <source>
        <dbReference type="ARBA" id="ARBA00022723"/>
    </source>
</evidence>
<dbReference type="SUPFAM" id="SSF55031">
    <property type="entry name" value="Bacterial exopeptidase dimerisation domain"/>
    <property type="match status" value="1"/>
</dbReference>
<dbReference type="Gene3D" id="3.30.70.360">
    <property type="match status" value="1"/>
</dbReference>
<dbReference type="GO" id="GO:0045148">
    <property type="term" value="F:tripeptide aminopeptidase activity"/>
    <property type="evidence" value="ECO:0007669"/>
    <property type="project" value="UniProtKB-UniRule"/>
</dbReference>
<dbReference type="EC" id="3.4.11.4" evidence="7"/>
<keyword evidence="4 7" id="KW-0378">Hydrolase</keyword>
<keyword evidence="7" id="KW-0031">Aminopeptidase</keyword>
<dbReference type="GO" id="GO:0043171">
    <property type="term" value="P:peptide catabolic process"/>
    <property type="evidence" value="ECO:0007669"/>
    <property type="project" value="UniProtKB-UniRule"/>
</dbReference>
<dbReference type="PANTHER" id="PTHR42994">
    <property type="entry name" value="PEPTIDASE T"/>
    <property type="match status" value="1"/>
</dbReference>
<evidence type="ECO:0000256" key="1">
    <source>
        <dbReference type="ARBA" id="ARBA00009692"/>
    </source>
</evidence>
<comment type="function">
    <text evidence="7">Cleaves the N-terminal amino acid of tripeptides.</text>
</comment>
<dbReference type="STRING" id="561720.SAMN06275492_1188"/>
<evidence type="ECO:0000256" key="2">
    <source>
        <dbReference type="ARBA" id="ARBA00022670"/>
    </source>
</evidence>
<keyword evidence="2 7" id="KW-0645">Protease</keyword>
<sequence>MYDVVDRFLRYAKVHTTSDESSNTCPSTDCQWDLARMLVKEMEEMGLKDPSVDENSYVTATFPGNSDGPVIGFIAHMDTAPDVSGENVSPRIVEDYDGEDINLDKGGKVILSPSDFPCLKDYVGQNLIVTDGTTLLGADDKAGIAEILSAVAYLKDHPEIPRCTIRIGFTPDEEIGRGADRFDVKAFDADWAYTVDGGVLGQMEFENFNAASATVNIQGRSVHPGTAKDQMINSIQIGMRLAELMPSTEVPEKTEGCQGFIHLHTFKGLVEESVMKFIIRDHDRKLFEEKKDFVRKAVAQINREFGNRATLEIKDQYYNMEEKIRERMDIVDLARRAMEAVDITPSVEPIRGGTDGARLSYMGLPCPNIFTGGHNFHGKYEFIPIQSMEKATETIISIAKLAAKP</sequence>
<dbReference type="Pfam" id="PF01546">
    <property type="entry name" value="Peptidase_M20"/>
    <property type="match status" value="1"/>
</dbReference>
<feature type="binding site" evidence="7 9">
    <location>
        <position position="174"/>
    </location>
    <ligand>
        <name>Zn(2+)</name>
        <dbReference type="ChEBI" id="CHEBI:29105"/>
        <label>2</label>
    </ligand>
</feature>
<evidence type="ECO:0000256" key="5">
    <source>
        <dbReference type="ARBA" id="ARBA00022833"/>
    </source>
</evidence>
<dbReference type="InterPro" id="IPR036264">
    <property type="entry name" value="Bact_exopeptidase_dim_dom"/>
</dbReference>
<evidence type="ECO:0000313" key="11">
    <source>
        <dbReference type="EMBL" id="SMG33050.1"/>
    </source>
</evidence>
<dbReference type="InterPro" id="IPR001261">
    <property type="entry name" value="ArgE/DapE_CS"/>
</dbReference>
<dbReference type="Pfam" id="PF07687">
    <property type="entry name" value="M20_dimer"/>
    <property type="match status" value="1"/>
</dbReference>
<organism evidence="11 12">
    <name type="scientific">Dethiosulfovibrio salsuginis</name>
    <dbReference type="NCBI Taxonomy" id="561720"/>
    <lineage>
        <taxon>Bacteria</taxon>
        <taxon>Thermotogati</taxon>
        <taxon>Synergistota</taxon>
        <taxon>Synergistia</taxon>
        <taxon>Synergistales</taxon>
        <taxon>Dethiosulfovibrionaceae</taxon>
        <taxon>Dethiosulfovibrio</taxon>
    </lineage>
</organism>
<dbReference type="NCBIfam" id="TIGR01882">
    <property type="entry name" value="peptidase-T"/>
    <property type="match status" value="1"/>
</dbReference>
<dbReference type="PANTHER" id="PTHR42994:SF1">
    <property type="entry name" value="PEPTIDASE T"/>
    <property type="match status" value="1"/>
</dbReference>
<feature type="binding site" evidence="7 9">
    <location>
        <position position="196"/>
    </location>
    <ligand>
        <name>Zn(2+)</name>
        <dbReference type="ChEBI" id="CHEBI:29105"/>
        <label>1</label>
    </ligand>
</feature>
<protein>
    <recommendedName>
        <fullName evidence="7">Peptidase T</fullName>
        <ecNumber evidence="7">3.4.11.4</ecNumber>
    </recommendedName>
    <alternativeName>
        <fullName evidence="7">Aminotripeptidase</fullName>
        <shortName evidence="7">Tripeptidase</shortName>
    </alternativeName>
    <alternativeName>
        <fullName evidence="7">Tripeptide aminopeptidase</fullName>
    </alternativeName>
</protein>
<feature type="binding site" evidence="7 9">
    <location>
        <position position="377"/>
    </location>
    <ligand>
        <name>Zn(2+)</name>
        <dbReference type="ChEBI" id="CHEBI:29105"/>
        <label>2</label>
    </ligand>
</feature>
<feature type="binding site" evidence="7 9">
    <location>
        <position position="139"/>
    </location>
    <ligand>
        <name>Zn(2+)</name>
        <dbReference type="ChEBI" id="CHEBI:29105"/>
        <label>1</label>
    </ligand>
</feature>
<dbReference type="NCBIfam" id="NF009920">
    <property type="entry name" value="PRK13381.1"/>
    <property type="match status" value="1"/>
</dbReference>
<keyword evidence="3 7" id="KW-0479">Metal-binding</keyword>